<protein>
    <submittedName>
        <fullName evidence="1">Uncharacterized protein</fullName>
    </submittedName>
</protein>
<name>A0ABR2V937_9PEZI</name>
<comment type="caution">
    <text evidence="1">The sequence shown here is derived from an EMBL/GenBank/DDBJ whole genome shotgun (WGS) entry which is preliminary data.</text>
</comment>
<dbReference type="EMBL" id="JARVKF010000090">
    <property type="protein sequence ID" value="KAK9423041.1"/>
    <property type="molecule type" value="Genomic_DNA"/>
</dbReference>
<accession>A0ABR2V937</accession>
<keyword evidence="2" id="KW-1185">Reference proteome</keyword>
<evidence type="ECO:0000313" key="2">
    <source>
        <dbReference type="Proteomes" id="UP001408356"/>
    </source>
</evidence>
<sequence>MLPASAVEAGVGGYKAIVTTARLMWVLKVTGPAKREGLGKYSLSAWVSHPSHHRAESGPQEKGLKIEQRFSSGLAAYVRCIKIKAALLNSDLDAMAAVEELQVLLQPQPDETMAHYWMVERAG</sequence>
<evidence type="ECO:0000313" key="1">
    <source>
        <dbReference type="EMBL" id="KAK9423041.1"/>
    </source>
</evidence>
<organism evidence="1 2">
    <name type="scientific">Seiridium unicorne</name>
    <dbReference type="NCBI Taxonomy" id="138068"/>
    <lineage>
        <taxon>Eukaryota</taxon>
        <taxon>Fungi</taxon>
        <taxon>Dikarya</taxon>
        <taxon>Ascomycota</taxon>
        <taxon>Pezizomycotina</taxon>
        <taxon>Sordariomycetes</taxon>
        <taxon>Xylariomycetidae</taxon>
        <taxon>Amphisphaeriales</taxon>
        <taxon>Sporocadaceae</taxon>
        <taxon>Seiridium</taxon>
    </lineage>
</organism>
<gene>
    <name evidence="1" type="ORF">SUNI508_04335</name>
</gene>
<proteinExistence type="predicted"/>
<dbReference type="Proteomes" id="UP001408356">
    <property type="component" value="Unassembled WGS sequence"/>
</dbReference>
<reference evidence="1 2" key="1">
    <citation type="journal article" date="2024" name="J. Plant Pathol.">
        <title>Sequence and assembly of the genome of Seiridium unicorne, isolate CBS 538.82, causal agent of cypress canker disease.</title>
        <authorList>
            <person name="Scali E."/>
            <person name="Rocca G.D."/>
            <person name="Danti R."/>
            <person name="Garbelotto M."/>
            <person name="Barberini S."/>
            <person name="Baroncelli R."/>
            <person name="Emiliani G."/>
        </authorList>
    </citation>
    <scope>NUCLEOTIDE SEQUENCE [LARGE SCALE GENOMIC DNA]</scope>
    <source>
        <strain evidence="1 2">BM-138-508</strain>
    </source>
</reference>